<evidence type="ECO:0000313" key="2">
    <source>
        <dbReference type="EMBL" id="PLW33644.1"/>
    </source>
</evidence>
<accession>A0A2N5SNP8</accession>
<dbReference type="EMBL" id="PGCI01000812">
    <property type="protein sequence ID" value="PLW14844.1"/>
    <property type="molecule type" value="Genomic_DNA"/>
</dbReference>
<comment type="caution">
    <text evidence="1">The sequence shown here is derived from an EMBL/GenBank/DDBJ whole genome shotgun (WGS) entry which is preliminary data.</text>
</comment>
<dbReference type="Proteomes" id="UP000235392">
    <property type="component" value="Unassembled WGS sequence"/>
</dbReference>
<evidence type="ECO:0000313" key="1">
    <source>
        <dbReference type="EMBL" id="PLW14844.1"/>
    </source>
</evidence>
<protein>
    <submittedName>
        <fullName evidence="1">Uncharacterized protein</fullName>
    </submittedName>
</protein>
<dbReference type="AlphaFoldDB" id="A0A2N5SNP8"/>
<reference evidence="1 3" key="1">
    <citation type="submission" date="2017-11" db="EMBL/GenBank/DDBJ databases">
        <title>De novo assembly and phasing of dikaryotic genomes from two isolates of Puccinia coronata f. sp. avenae, the causal agent of oat crown rust.</title>
        <authorList>
            <person name="Miller M.E."/>
            <person name="Zhang Y."/>
            <person name="Omidvar V."/>
            <person name="Sperschneider J."/>
            <person name="Schwessinger B."/>
            <person name="Raley C."/>
            <person name="Palmer J.M."/>
            <person name="Garnica D."/>
            <person name="Upadhyaya N."/>
            <person name="Rathjen J."/>
            <person name="Taylor J.M."/>
            <person name="Park R.F."/>
            <person name="Dodds P.N."/>
            <person name="Hirsch C.D."/>
            <person name="Kianian S.F."/>
            <person name="Figueroa M."/>
        </authorList>
    </citation>
    <scope>NUCLEOTIDE SEQUENCE [LARGE SCALE GENOMIC DNA]</scope>
    <source>
        <strain evidence="1">12SD80</strain>
    </source>
</reference>
<name>A0A2N5SNP8_9BASI</name>
<organism evidence="1 3">
    <name type="scientific">Puccinia coronata f. sp. avenae</name>
    <dbReference type="NCBI Taxonomy" id="200324"/>
    <lineage>
        <taxon>Eukaryota</taxon>
        <taxon>Fungi</taxon>
        <taxon>Dikarya</taxon>
        <taxon>Basidiomycota</taxon>
        <taxon>Pucciniomycotina</taxon>
        <taxon>Pucciniomycetes</taxon>
        <taxon>Pucciniales</taxon>
        <taxon>Pucciniaceae</taxon>
        <taxon>Puccinia</taxon>
    </lineage>
</organism>
<gene>
    <name evidence="2" type="ORF">PCASD_14968</name>
    <name evidence="1" type="ORF">PCASD_15826</name>
</gene>
<proteinExistence type="predicted"/>
<evidence type="ECO:0000313" key="3">
    <source>
        <dbReference type="Proteomes" id="UP000235392"/>
    </source>
</evidence>
<sequence length="159" mass="18180">MLLVSMTVGSPPDLYVMYRFEDTRKTVISCSKKQRMELKGPWKNVEHLPMIKEYHSSFPGDVGSLKALKNVDLEIQRAANYEDEEQRDIGIRLITHTMNDGLTTSVAILNPSPLSFTYSLHLVNAKLVIERQEIGDNNLHIVTWPNAVEGLLTWYLHEI</sequence>
<dbReference type="EMBL" id="PGCI01000215">
    <property type="protein sequence ID" value="PLW33644.1"/>
    <property type="molecule type" value="Genomic_DNA"/>
</dbReference>